<dbReference type="AlphaFoldDB" id="A0A1Z3HUB9"/>
<protein>
    <submittedName>
        <fullName evidence="3">Glycosyltransferase type 1</fullName>
    </submittedName>
</protein>
<dbReference type="PANTHER" id="PTHR12526:SF510">
    <property type="entry name" value="D-INOSITOL 3-PHOSPHATE GLYCOSYLTRANSFERASE"/>
    <property type="match status" value="1"/>
</dbReference>
<evidence type="ECO:0000313" key="3">
    <source>
        <dbReference type="EMBL" id="ASC73727.1"/>
    </source>
</evidence>
<dbReference type="EMBL" id="CP021983">
    <property type="protein sequence ID" value="ASC73727.1"/>
    <property type="molecule type" value="Genomic_DNA"/>
</dbReference>
<keyword evidence="1" id="KW-0328">Glycosyltransferase</keyword>
<evidence type="ECO:0000313" key="4">
    <source>
        <dbReference type="Proteomes" id="UP000191901"/>
    </source>
</evidence>
<sequence>MIAVALGSAPEIIADGKTGYLCQSVDDCVQALTQIDRLDRRDCRDHVETHFSVQRMVDGYEAVYRQVLSKRFACNGHLQAPVIPLGTTVFLCNSDRASKAAQELLWTALSHYHAGHQAAGSPDWRCLLLGDPTTPRHARQLKPLQLGRRISVVPPCQEHLAYGAADVCWIPDPYKPLGTLALKALDHGLPVIAANTGAYRFTIVPGETGWLVPPGDAAAMAQASMALLSRPWRPGHRRPLALAAMADGQWQWYRTAAYLSDYYRQHLARLVGAAGLVIPHQVALPVPDAVWADRRLAAAAATMAIDQPLGAVASVSSRYGWSA</sequence>
<dbReference type="Pfam" id="PF13692">
    <property type="entry name" value="Glyco_trans_1_4"/>
    <property type="match status" value="1"/>
</dbReference>
<reference evidence="3 4" key="1">
    <citation type="journal article" date="2016" name="Biochim. Biophys. Acta">
        <title>Characterization of red-shifted phycobilisomes isolated from the chlorophyll f-containing cyanobacterium Halomicronema hongdechloris.</title>
        <authorList>
            <person name="Li Y."/>
            <person name="Lin Y."/>
            <person name="Garvey C.J."/>
            <person name="Birch D."/>
            <person name="Corkery R.W."/>
            <person name="Loughlin P.C."/>
            <person name="Scheer H."/>
            <person name="Willows R.D."/>
            <person name="Chen M."/>
        </authorList>
    </citation>
    <scope>NUCLEOTIDE SEQUENCE [LARGE SCALE GENOMIC DNA]</scope>
    <source>
        <strain evidence="3 4">C2206</strain>
    </source>
</reference>
<evidence type="ECO:0000256" key="2">
    <source>
        <dbReference type="ARBA" id="ARBA00022679"/>
    </source>
</evidence>
<dbReference type="PANTHER" id="PTHR12526">
    <property type="entry name" value="GLYCOSYLTRANSFERASE"/>
    <property type="match status" value="1"/>
</dbReference>
<proteinExistence type="predicted"/>
<accession>A0A1Z3HUB9</accession>
<dbReference type="GO" id="GO:0016757">
    <property type="term" value="F:glycosyltransferase activity"/>
    <property type="evidence" value="ECO:0007669"/>
    <property type="project" value="UniProtKB-KW"/>
</dbReference>
<dbReference type="SUPFAM" id="SSF53756">
    <property type="entry name" value="UDP-Glycosyltransferase/glycogen phosphorylase"/>
    <property type="match status" value="2"/>
</dbReference>
<evidence type="ECO:0000256" key="1">
    <source>
        <dbReference type="ARBA" id="ARBA00022676"/>
    </source>
</evidence>
<dbReference type="Proteomes" id="UP000191901">
    <property type="component" value="Chromosome"/>
</dbReference>
<dbReference type="Gene3D" id="3.40.50.2000">
    <property type="entry name" value="Glycogen Phosphorylase B"/>
    <property type="match status" value="2"/>
</dbReference>
<gene>
    <name evidence="3" type="ORF">XM38_046990</name>
</gene>
<organism evidence="3 4">
    <name type="scientific">Halomicronema hongdechloris C2206</name>
    <dbReference type="NCBI Taxonomy" id="1641165"/>
    <lineage>
        <taxon>Bacteria</taxon>
        <taxon>Bacillati</taxon>
        <taxon>Cyanobacteriota</taxon>
        <taxon>Cyanophyceae</taxon>
        <taxon>Nodosilineales</taxon>
        <taxon>Nodosilineaceae</taxon>
        <taxon>Halomicronema</taxon>
    </lineage>
</organism>
<dbReference type="KEGG" id="hhg:XM38_046990"/>
<name>A0A1Z3HUB9_9CYAN</name>
<keyword evidence="4" id="KW-1185">Reference proteome</keyword>
<keyword evidence="2" id="KW-0808">Transferase</keyword>